<keyword evidence="2" id="KW-0378">Hydrolase</keyword>
<evidence type="ECO:0000256" key="1">
    <source>
        <dbReference type="ARBA" id="ARBA00022722"/>
    </source>
</evidence>
<dbReference type="GO" id="GO:0008408">
    <property type="term" value="F:3'-5' exonuclease activity"/>
    <property type="evidence" value="ECO:0007669"/>
    <property type="project" value="TreeGrafter"/>
</dbReference>
<dbReference type="EMBL" id="UINC01088455">
    <property type="protein sequence ID" value="SVC38685.1"/>
    <property type="molecule type" value="Genomic_DNA"/>
</dbReference>
<organism evidence="5">
    <name type="scientific">marine metagenome</name>
    <dbReference type="NCBI Taxonomy" id="408172"/>
    <lineage>
        <taxon>unclassified sequences</taxon>
        <taxon>metagenomes</taxon>
        <taxon>ecological metagenomes</taxon>
    </lineage>
</organism>
<dbReference type="AlphaFoldDB" id="A0A382LSE8"/>
<dbReference type="CDD" id="cd06127">
    <property type="entry name" value="DEDDh"/>
    <property type="match status" value="1"/>
</dbReference>
<evidence type="ECO:0000256" key="3">
    <source>
        <dbReference type="ARBA" id="ARBA00022839"/>
    </source>
</evidence>
<evidence type="ECO:0000259" key="4">
    <source>
        <dbReference type="SMART" id="SM00479"/>
    </source>
</evidence>
<dbReference type="InterPro" id="IPR036397">
    <property type="entry name" value="RNaseH_sf"/>
</dbReference>
<gene>
    <name evidence="5" type="ORF">METZ01_LOCUS291539</name>
</gene>
<reference evidence="5" key="1">
    <citation type="submission" date="2018-05" db="EMBL/GenBank/DDBJ databases">
        <authorList>
            <person name="Lanie J.A."/>
            <person name="Ng W.-L."/>
            <person name="Kazmierczak K.M."/>
            <person name="Andrzejewski T.M."/>
            <person name="Davidsen T.M."/>
            <person name="Wayne K.J."/>
            <person name="Tettelin H."/>
            <person name="Glass J.I."/>
            <person name="Rusch D."/>
            <person name="Podicherti R."/>
            <person name="Tsui H.-C.T."/>
            <person name="Winkler M.E."/>
        </authorList>
    </citation>
    <scope>NUCLEOTIDE SEQUENCE</scope>
</reference>
<dbReference type="PANTHER" id="PTHR30231:SF4">
    <property type="entry name" value="PROTEIN NEN2"/>
    <property type="match status" value="1"/>
</dbReference>
<dbReference type="InterPro" id="IPR027417">
    <property type="entry name" value="P-loop_NTPase"/>
</dbReference>
<dbReference type="Gene3D" id="1.10.486.10">
    <property type="entry name" value="PCRA, domain 4"/>
    <property type="match status" value="1"/>
</dbReference>
<keyword evidence="1" id="KW-0540">Nuclease</keyword>
<dbReference type="InterPro" id="IPR012337">
    <property type="entry name" value="RNaseH-like_sf"/>
</dbReference>
<feature type="non-terminal residue" evidence="5">
    <location>
        <position position="396"/>
    </location>
</feature>
<dbReference type="PANTHER" id="PTHR30231">
    <property type="entry name" value="DNA POLYMERASE III SUBUNIT EPSILON"/>
    <property type="match status" value="1"/>
</dbReference>
<dbReference type="Gene3D" id="3.30.420.10">
    <property type="entry name" value="Ribonuclease H-like superfamily/Ribonuclease H"/>
    <property type="match status" value="1"/>
</dbReference>
<accession>A0A382LSE8</accession>
<keyword evidence="3" id="KW-0269">Exonuclease</keyword>
<name>A0A382LSE8_9ZZZZ</name>
<dbReference type="Pfam" id="PF00929">
    <property type="entry name" value="RNase_T"/>
    <property type="match status" value="1"/>
</dbReference>
<dbReference type="GO" id="GO:0005829">
    <property type="term" value="C:cytosol"/>
    <property type="evidence" value="ECO:0007669"/>
    <property type="project" value="TreeGrafter"/>
</dbReference>
<dbReference type="InterPro" id="IPR013520">
    <property type="entry name" value="Ribonucl_H"/>
</dbReference>
<evidence type="ECO:0000256" key="2">
    <source>
        <dbReference type="ARBA" id="ARBA00022801"/>
    </source>
</evidence>
<dbReference type="SMART" id="SM00479">
    <property type="entry name" value="EXOIII"/>
    <property type="match status" value="1"/>
</dbReference>
<feature type="non-terminal residue" evidence="5">
    <location>
        <position position="1"/>
    </location>
</feature>
<sequence>EISFREQFAKNVVAYLNFVEWRDMPLQVERAINFPQRRLDDVSLARLKLLAQRQGIQFCDIIEQIDDYPQYFGPLTRKSIDQFLAQIDQIKSKLEEKNVVEIVDELFLSLSEWRLPYLDSEVLELRNEAEIPNLQEAAVALYQAIIQQKPIRIVSGDDIDTSCAVYIIQQVLSEYLDTKIEVEKEDSLDNVQIFIDESNFSIQISPPSVPENSLIIQIRYTVLSIVALKLCQRLIANFEDQNFEDFIVYDLATVGNNSKWAEIIEVGATKLDQMGNASESRHQLVRPTGWIPSTSVNSYNISNQMVANKPPIAEVLPNFINFIDNQVLVGHNIVNFDNEIIRRDMVKHLNREFQNTAYCDIMAVAQRLYPRQNPSFEALAEKFNIIGEDARSTGIV</sequence>
<evidence type="ECO:0000313" key="5">
    <source>
        <dbReference type="EMBL" id="SVC38685.1"/>
    </source>
</evidence>
<proteinExistence type="predicted"/>
<protein>
    <recommendedName>
        <fullName evidence="4">Exonuclease domain-containing protein</fullName>
    </recommendedName>
</protein>
<dbReference type="SUPFAM" id="SSF52540">
    <property type="entry name" value="P-loop containing nucleoside triphosphate hydrolases"/>
    <property type="match status" value="1"/>
</dbReference>
<feature type="domain" description="Exonuclease" evidence="4">
    <location>
        <begin position="245"/>
        <end position="396"/>
    </location>
</feature>
<dbReference type="SUPFAM" id="SSF53098">
    <property type="entry name" value="Ribonuclease H-like"/>
    <property type="match status" value="1"/>
</dbReference>
<dbReference type="GO" id="GO:0003676">
    <property type="term" value="F:nucleic acid binding"/>
    <property type="evidence" value="ECO:0007669"/>
    <property type="project" value="InterPro"/>
</dbReference>